<feature type="transmembrane region" description="Helical" evidence="11">
    <location>
        <begin position="512"/>
        <end position="537"/>
    </location>
</feature>
<feature type="transmembrane region" description="Helical" evidence="11">
    <location>
        <begin position="473"/>
        <end position="492"/>
    </location>
</feature>
<feature type="transmembrane region" description="Helical" evidence="11">
    <location>
        <begin position="370"/>
        <end position="394"/>
    </location>
</feature>
<dbReference type="Proteomes" id="UP000472267">
    <property type="component" value="Chromosome 4"/>
</dbReference>
<evidence type="ECO:0000313" key="12">
    <source>
        <dbReference type="Ensembl" id="ENSSFAP00005000708.1"/>
    </source>
</evidence>
<dbReference type="InParanoid" id="A0A672F4C6"/>
<evidence type="ECO:0000256" key="10">
    <source>
        <dbReference type="ARBA" id="ARBA00023303"/>
    </source>
</evidence>
<feature type="transmembrane region" description="Helical" evidence="11">
    <location>
        <begin position="400"/>
        <end position="420"/>
    </location>
</feature>
<accession>A0A672F4C6</accession>
<reference evidence="12" key="1">
    <citation type="submission" date="2019-06" db="EMBL/GenBank/DDBJ databases">
        <authorList>
            <consortium name="Wellcome Sanger Institute Data Sharing"/>
        </authorList>
    </citation>
    <scope>NUCLEOTIDE SEQUENCE [LARGE SCALE GENOMIC DNA]</scope>
</reference>
<feature type="transmembrane region" description="Helical" evidence="11">
    <location>
        <begin position="36"/>
        <end position="55"/>
    </location>
</feature>
<dbReference type="AlphaFoldDB" id="A0A672F4C6"/>
<evidence type="ECO:0000256" key="1">
    <source>
        <dbReference type="ARBA" id="ARBA00004651"/>
    </source>
</evidence>
<dbReference type="Ensembl" id="ENSSFAT00005000737.1">
    <property type="protein sequence ID" value="ENSSFAP00005000708.1"/>
    <property type="gene ID" value="ENSSFAG00005000499.1"/>
</dbReference>
<keyword evidence="10" id="KW-0407">Ion channel</keyword>
<feature type="transmembrane region" description="Helical" evidence="11">
    <location>
        <begin position="286"/>
        <end position="308"/>
    </location>
</feature>
<evidence type="ECO:0000256" key="2">
    <source>
        <dbReference type="ARBA" id="ARBA00006513"/>
    </source>
</evidence>
<comment type="similarity">
    <text evidence="2">Belongs to the otopetrin family.</text>
</comment>
<evidence type="ECO:0000256" key="6">
    <source>
        <dbReference type="ARBA" id="ARBA00022781"/>
    </source>
</evidence>
<keyword evidence="4" id="KW-1003">Cell membrane</keyword>
<keyword evidence="8" id="KW-0406">Ion transport</keyword>
<keyword evidence="13" id="KW-1185">Reference proteome</keyword>
<keyword evidence="7 11" id="KW-1133">Transmembrane helix</keyword>
<dbReference type="InterPro" id="IPR004878">
    <property type="entry name" value="Otopetrin"/>
</dbReference>
<evidence type="ECO:0000256" key="4">
    <source>
        <dbReference type="ARBA" id="ARBA00022475"/>
    </source>
</evidence>
<feature type="transmembrane region" description="Helical" evidence="11">
    <location>
        <begin position="140"/>
        <end position="161"/>
    </location>
</feature>
<keyword evidence="9 11" id="KW-0472">Membrane</keyword>
<evidence type="ECO:0000256" key="11">
    <source>
        <dbReference type="SAM" id="Phobius"/>
    </source>
</evidence>
<organism evidence="12 13">
    <name type="scientific">Salarias fasciatus</name>
    <name type="common">Jewelled blenny</name>
    <name type="synonym">Blennius fasciatus</name>
    <dbReference type="NCBI Taxonomy" id="181472"/>
    <lineage>
        <taxon>Eukaryota</taxon>
        <taxon>Metazoa</taxon>
        <taxon>Chordata</taxon>
        <taxon>Craniata</taxon>
        <taxon>Vertebrata</taxon>
        <taxon>Euteleostomi</taxon>
        <taxon>Actinopterygii</taxon>
        <taxon>Neopterygii</taxon>
        <taxon>Teleostei</taxon>
        <taxon>Neoteleostei</taxon>
        <taxon>Acanthomorphata</taxon>
        <taxon>Ovalentaria</taxon>
        <taxon>Blenniimorphae</taxon>
        <taxon>Blenniiformes</taxon>
        <taxon>Blennioidei</taxon>
        <taxon>Blenniidae</taxon>
        <taxon>Salariinae</taxon>
        <taxon>Salarias</taxon>
    </lineage>
</organism>
<dbReference type="GO" id="GO:0015252">
    <property type="term" value="F:proton channel activity"/>
    <property type="evidence" value="ECO:0007669"/>
    <property type="project" value="InterPro"/>
</dbReference>
<name>A0A672F4C6_SALFA</name>
<keyword evidence="3" id="KW-0813">Transport</keyword>
<evidence type="ECO:0000256" key="3">
    <source>
        <dbReference type="ARBA" id="ARBA00022448"/>
    </source>
</evidence>
<comment type="subcellular location">
    <subcellularLocation>
        <location evidence="1">Cell membrane</location>
        <topology evidence="1">Multi-pass membrane protein</topology>
    </subcellularLocation>
</comment>
<dbReference type="GO" id="GO:0005886">
    <property type="term" value="C:plasma membrane"/>
    <property type="evidence" value="ECO:0007669"/>
    <property type="project" value="UniProtKB-SubCell"/>
</dbReference>
<proteinExistence type="inferred from homology"/>
<evidence type="ECO:0000256" key="8">
    <source>
        <dbReference type="ARBA" id="ARBA00023065"/>
    </source>
</evidence>
<keyword evidence="5 11" id="KW-0812">Transmembrane</keyword>
<evidence type="ECO:0000256" key="9">
    <source>
        <dbReference type="ARBA" id="ARBA00023136"/>
    </source>
</evidence>
<feature type="transmembrane region" description="Helical" evidence="11">
    <location>
        <begin position="328"/>
        <end position="349"/>
    </location>
</feature>
<feature type="transmembrane region" description="Helical" evidence="11">
    <location>
        <begin position="107"/>
        <end position="128"/>
    </location>
</feature>
<keyword evidence="6" id="KW-0375">Hydrogen ion transport</keyword>
<dbReference type="PANTHER" id="PTHR21522">
    <property type="entry name" value="PROTON CHANNEL OTOP"/>
    <property type="match status" value="1"/>
</dbReference>
<protein>
    <submittedName>
        <fullName evidence="12">Otopetrin 2</fullName>
    </submittedName>
</protein>
<dbReference type="OMA" id="VHLDLTW"/>
<evidence type="ECO:0000256" key="5">
    <source>
        <dbReference type="ARBA" id="ARBA00022692"/>
    </source>
</evidence>
<reference evidence="12" key="2">
    <citation type="submission" date="2025-08" db="UniProtKB">
        <authorList>
            <consortium name="Ensembl"/>
        </authorList>
    </citation>
    <scope>IDENTIFICATION</scope>
</reference>
<feature type="transmembrane region" description="Helical" evidence="11">
    <location>
        <begin position="67"/>
        <end position="86"/>
    </location>
</feature>
<sequence>MDNIQHLSSPPSANSAGNAGHRLEAVMKRDDNRAGWFLSSVICINILILGCALVSGSAFNSVAITAVHWQIFVIILLLLTMLWMFEYIAFTSRRDVVSFKDSHAGPVWLRVGLLVFGLLSLLMDIFKIGNFVGYLHCDSAVKVALPVIQAVFLFVQTYFLWIHAKDCVQQHTIFSRCGLTLTLSTNLVVWMAAVTEESVHHTEIPHLAVNVSHKTHRGKLLSSHGDVKCECSHTLCDTFQEAFFYLYPFNIEYSLFASAMTYVMWKNVGRIVESHGHHKAKFRLKDALVGSVSGSLLVIAGLTTFILYELDIVTEDKQKREKVLLMHFVMNIVIVSLMSVCTVIGCVVYRLDHRQHISEKNPSHSLDVGLLVGASMGQLIISYFTIVAVVATGAKGYMNALNLTLAVVVVLQLGLQNYFIIEGLHREPFHAIQEAALRTNGQAFQEHPEVNTAVGLNSCSNKLNWKRKVLKEVCAFLLFSNVILWIMPAFGARPQFDHHVETHFYKHTMWTSIVNIGLPFGIFYRMHCIASLFEVYLMS</sequence>
<dbReference type="Pfam" id="PF03189">
    <property type="entry name" value="Otopetrin"/>
    <property type="match status" value="3"/>
</dbReference>
<evidence type="ECO:0000256" key="7">
    <source>
        <dbReference type="ARBA" id="ARBA00022989"/>
    </source>
</evidence>
<evidence type="ECO:0000313" key="13">
    <source>
        <dbReference type="Proteomes" id="UP000472267"/>
    </source>
</evidence>
<reference evidence="12" key="3">
    <citation type="submission" date="2025-09" db="UniProtKB">
        <authorList>
            <consortium name="Ensembl"/>
        </authorList>
    </citation>
    <scope>IDENTIFICATION</scope>
</reference>
<gene>
    <name evidence="12" type="primary">LOC115387415</name>
</gene>
<dbReference type="PANTHER" id="PTHR21522:SF35">
    <property type="entry name" value="PROTON CHANNEL OTOP2"/>
    <property type="match status" value="1"/>
</dbReference>